<dbReference type="OrthoDB" id="2754278at2759"/>
<dbReference type="EMBL" id="RWJN01000311">
    <property type="protein sequence ID" value="TCD63260.1"/>
    <property type="molecule type" value="Genomic_DNA"/>
</dbReference>
<proteinExistence type="predicted"/>
<dbReference type="STRING" id="92696.A0A4R0R6Q2"/>
<dbReference type="PANTHER" id="PTHR44051:SF3">
    <property type="entry name" value="TRANSCRIPTIONAL REGULATOR URE2"/>
    <property type="match status" value="1"/>
</dbReference>
<dbReference type="InterPro" id="IPR036282">
    <property type="entry name" value="Glutathione-S-Trfase_C_sf"/>
</dbReference>
<dbReference type="PROSITE" id="PS50405">
    <property type="entry name" value="GST_CTER"/>
    <property type="match status" value="1"/>
</dbReference>
<feature type="domain" description="GST C-terminal" evidence="1">
    <location>
        <begin position="1"/>
        <end position="125"/>
    </location>
</feature>
<dbReference type="Pfam" id="PF00043">
    <property type="entry name" value="GST_C"/>
    <property type="match status" value="1"/>
</dbReference>
<evidence type="ECO:0000259" key="1">
    <source>
        <dbReference type="PROSITE" id="PS50405"/>
    </source>
</evidence>
<keyword evidence="2" id="KW-0808">Transferase</keyword>
<dbReference type="InterPro" id="IPR004046">
    <property type="entry name" value="GST_C"/>
</dbReference>
<dbReference type="Gene3D" id="1.20.1050.10">
    <property type="match status" value="1"/>
</dbReference>
<evidence type="ECO:0000313" key="3">
    <source>
        <dbReference type="Proteomes" id="UP000292702"/>
    </source>
</evidence>
<dbReference type="SUPFAM" id="SSF47616">
    <property type="entry name" value="GST C-terminal domain-like"/>
    <property type="match status" value="1"/>
</dbReference>
<dbReference type="PANTHER" id="PTHR44051">
    <property type="entry name" value="GLUTATHIONE S-TRANSFERASE-RELATED"/>
    <property type="match status" value="1"/>
</dbReference>
<evidence type="ECO:0000313" key="2">
    <source>
        <dbReference type="EMBL" id="TCD63260.1"/>
    </source>
</evidence>
<reference evidence="2 3" key="1">
    <citation type="submission" date="2018-11" db="EMBL/GenBank/DDBJ databases">
        <title>Genome assembly of Steccherinum ochraceum LE-BIN_3174, the white-rot fungus of the Steccherinaceae family (The Residual Polyporoid clade, Polyporales, Basidiomycota).</title>
        <authorList>
            <person name="Fedorova T.V."/>
            <person name="Glazunova O.A."/>
            <person name="Landesman E.O."/>
            <person name="Moiseenko K.V."/>
            <person name="Psurtseva N.V."/>
            <person name="Savinova O.S."/>
            <person name="Shakhova N.V."/>
            <person name="Tyazhelova T.V."/>
            <person name="Vasina D.V."/>
        </authorList>
    </citation>
    <scope>NUCLEOTIDE SEQUENCE [LARGE SCALE GENOMIC DNA]</scope>
    <source>
        <strain evidence="2 3">LE-BIN_3174</strain>
    </source>
</reference>
<name>A0A4R0R6Q2_9APHY</name>
<organism evidence="2 3">
    <name type="scientific">Steccherinum ochraceum</name>
    <dbReference type="NCBI Taxonomy" id="92696"/>
    <lineage>
        <taxon>Eukaryota</taxon>
        <taxon>Fungi</taxon>
        <taxon>Dikarya</taxon>
        <taxon>Basidiomycota</taxon>
        <taxon>Agaricomycotina</taxon>
        <taxon>Agaricomycetes</taxon>
        <taxon>Polyporales</taxon>
        <taxon>Steccherinaceae</taxon>
        <taxon>Steccherinum</taxon>
    </lineage>
</organism>
<comment type="caution">
    <text evidence="2">The sequence shown here is derived from an EMBL/GenBank/DDBJ whole genome shotgun (WGS) entry which is preliminary data.</text>
</comment>
<dbReference type="AlphaFoldDB" id="A0A4R0R6Q2"/>
<dbReference type="Proteomes" id="UP000292702">
    <property type="component" value="Unassembled WGS sequence"/>
</dbReference>
<dbReference type="InterPro" id="IPR010987">
    <property type="entry name" value="Glutathione-S-Trfase_C-like"/>
</dbReference>
<keyword evidence="3" id="KW-1185">Reference proteome</keyword>
<gene>
    <name evidence="2" type="primary">GST2_14</name>
    <name evidence="2" type="ORF">EIP91_005781</name>
</gene>
<accession>A0A4R0R6Q2</accession>
<protein>
    <submittedName>
        <fullName evidence="2">Glutathione S-transferase 2</fullName>
    </submittedName>
</protein>
<sequence length="131" mass="14981">MSGQGPYMGQAFWFSRSHAEQIPSAVERYKNETKRHLGVLESVLLKQEWLVGGKLTIADIIFVPWNNLLDLLYGTEFNFEQEFPATFKWHSRVTALPGNFGDEQQLEDGHLASSNVATVQIRRQVEDSRLD</sequence>
<dbReference type="GO" id="GO:0016740">
    <property type="term" value="F:transferase activity"/>
    <property type="evidence" value="ECO:0007669"/>
    <property type="project" value="UniProtKB-KW"/>
</dbReference>